<keyword evidence="3" id="KW-1185">Reference proteome</keyword>
<dbReference type="EMBL" id="OU900096">
    <property type="protein sequence ID" value="CAG9860065.1"/>
    <property type="molecule type" value="Genomic_DNA"/>
</dbReference>
<dbReference type="OrthoDB" id="197967at2759"/>
<evidence type="ECO:0000313" key="2">
    <source>
        <dbReference type="EMBL" id="CAG9860065.1"/>
    </source>
</evidence>
<reference evidence="2" key="1">
    <citation type="submission" date="2022-01" db="EMBL/GenBank/DDBJ databases">
        <authorList>
            <person name="King R."/>
        </authorList>
    </citation>
    <scope>NUCLEOTIDE SEQUENCE</scope>
</reference>
<evidence type="ECO:0000256" key="1">
    <source>
        <dbReference type="SAM" id="MobiDB-lite"/>
    </source>
</evidence>
<dbReference type="PANTHER" id="PTHR11567:SF25">
    <property type="entry name" value="PROTEIN FRA10AC1"/>
    <property type="match status" value="1"/>
</dbReference>
<feature type="compositionally biased region" description="Basic and acidic residues" evidence="1">
    <location>
        <begin position="219"/>
        <end position="231"/>
    </location>
</feature>
<dbReference type="InterPro" id="IPR019129">
    <property type="entry name" value="Folate-sensitive_fs_Fra10Ac1"/>
</dbReference>
<dbReference type="InterPro" id="IPR050645">
    <property type="entry name" value="Histidine_acid_phosphatase"/>
</dbReference>
<accession>A0A9N9TJV4</accession>
<dbReference type="GO" id="GO:0016791">
    <property type="term" value="F:phosphatase activity"/>
    <property type="evidence" value="ECO:0007669"/>
    <property type="project" value="TreeGrafter"/>
</dbReference>
<dbReference type="Pfam" id="PF09725">
    <property type="entry name" value="Fra10Ac1"/>
    <property type="match status" value="1"/>
</dbReference>
<sequence>MSLRQQMRYLTPYDIHKLLINDYILKKPGDTSLLKRDTSQDKNDYDVIVENHKFLWDDEDSADTWEEQFAKRYYNKLFKEYCIGDLSRYKENKIALRWRVEKEVISGKGQFVCANKKCEEEERLTTWEVNFGYIECGEKKNALVKIRLCPDCSKKLNYHSKKKEVKRLKRKRHVSETNEKSVINETSSIKTTQNSPNSSVAEVLEEPTINAATSDESPWENHKPIEQKSRDEEMEDYLQSLLL</sequence>
<evidence type="ECO:0000313" key="3">
    <source>
        <dbReference type="Proteomes" id="UP001153712"/>
    </source>
</evidence>
<protein>
    <recommendedName>
        <fullName evidence="4">Protein FRA10AC1</fullName>
    </recommendedName>
</protein>
<dbReference type="AlphaFoldDB" id="A0A9N9TJV4"/>
<dbReference type="PANTHER" id="PTHR11567">
    <property type="entry name" value="ACID PHOSPHATASE-RELATED"/>
    <property type="match status" value="1"/>
</dbReference>
<dbReference type="Proteomes" id="UP001153712">
    <property type="component" value="Chromosome 3"/>
</dbReference>
<feature type="region of interest" description="Disordered" evidence="1">
    <location>
        <begin position="167"/>
        <end position="243"/>
    </location>
</feature>
<organism evidence="2 3">
    <name type="scientific">Phyllotreta striolata</name>
    <name type="common">Striped flea beetle</name>
    <name type="synonym">Crioceris striolata</name>
    <dbReference type="NCBI Taxonomy" id="444603"/>
    <lineage>
        <taxon>Eukaryota</taxon>
        <taxon>Metazoa</taxon>
        <taxon>Ecdysozoa</taxon>
        <taxon>Arthropoda</taxon>
        <taxon>Hexapoda</taxon>
        <taxon>Insecta</taxon>
        <taxon>Pterygota</taxon>
        <taxon>Neoptera</taxon>
        <taxon>Endopterygota</taxon>
        <taxon>Coleoptera</taxon>
        <taxon>Polyphaga</taxon>
        <taxon>Cucujiformia</taxon>
        <taxon>Chrysomeloidea</taxon>
        <taxon>Chrysomelidae</taxon>
        <taxon>Galerucinae</taxon>
        <taxon>Alticini</taxon>
        <taxon>Phyllotreta</taxon>
    </lineage>
</organism>
<evidence type="ECO:0008006" key="4">
    <source>
        <dbReference type="Google" id="ProtNLM"/>
    </source>
</evidence>
<name>A0A9N9TJV4_PHYSR</name>
<proteinExistence type="predicted"/>
<feature type="compositionally biased region" description="Polar residues" evidence="1">
    <location>
        <begin position="180"/>
        <end position="200"/>
    </location>
</feature>
<gene>
    <name evidence="2" type="ORF">PHYEVI_LOCUS6422</name>
</gene>